<dbReference type="GO" id="GO:0046983">
    <property type="term" value="F:protein dimerization activity"/>
    <property type="evidence" value="ECO:0007669"/>
    <property type="project" value="InterPro"/>
</dbReference>
<proteinExistence type="predicted"/>
<keyword evidence="7" id="KW-0067">ATP-binding</keyword>
<dbReference type="SUPFAM" id="SSF55874">
    <property type="entry name" value="ATPase domain of HSP90 chaperone/DNA topoisomerase II/histidine kinase"/>
    <property type="match status" value="1"/>
</dbReference>
<keyword evidence="6 12" id="KW-0418">Kinase</keyword>
<reference evidence="12 13" key="1">
    <citation type="submission" date="2020-08" db="EMBL/GenBank/DDBJ databases">
        <title>Genomic Encyclopedia of Type Strains, Phase III (KMG-III): the genomes of soil and plant-associated and newly described type strains.</title>
        <authorList>
            <person name="Whitman W."/>
        </authorList>
    </citation>
    <scope>NUCLEOTIDE SEQUENCE [LARGE SCALE GENOMIC DNA]</scope>
    <source>
        <strain evidence="12 13">CECT 3287</strain>
    </source>
</reference>
<dbReference type="GO" id="GO:0005524">
    <property type="term" value="F:ATP binding"/>
    <property type="evidence" value="ECO:0007669"/>
    <property type="project" value="UniProtKB-KW"/>
</dbReference>
<dbReference type="PANTHER" id="PTHR24421">
    <property type="entry name" value="NITRATE/NITRITE SENSOR PROTEIN NARX-RELATED"/>
    <property type="match status" value="1"/>
</dbReference>
<dbReference type="Gene3D" id="1.20.5.1930">
    <property type="match status" value="1"/>
</dbReference>
<evidence type="ECO:0000256" key="9">
    <source>
        <dbReference type="SAM" id="MobiDB-lite"/>
    </source>
</evidence>
<dbReference type="InterPro" id="IPR050482">
    <property type="entry name" value="Sensor_HK_TwoCompSys"/>
</dbReference>
<keyword evidence="10" id="KW-1133">Transmembrane helix</keyword>
<dbReference type="RefSeq" id="WP_183219231.1">
    <property type="nucleotide sequence ID" value="NZ_BMPW01000003.1"/>
</dbReference>
<dbReference type="Gene3D" id="3.30.565.10">
    <property type="entry name" value="Histidine kinase-like ATPase, C-terminal domain"/>
    <property type="match status" value="1"/>
</dbReference>
<dbReference type="InterPro" id="IPR011712">
    <property type="entry name" value="Sig_transdc_His_kin_sub3_dim/P"/>
</dbReference>
<evidence type="ECO:0000256" key="3">
    <source>
        <dbReference type="ARBA" id="ARBA00022553"/>
    </source>
</evidence>
<evidence type="ECO:0000259" key="11">
    <source>
        <dbReference type="Pfam" id="PF07730"/>
    </source>
</evidence>
<organism evidence="12 13">
    <name type="scientific">Actinoplanes campanulatus</name>
    <dbReference type="NCBI Taxonomy" id="113559"/>
    <lineage>
        <taxon>Bacteria</taxon>
        <taxon>Bacillati</taxon>
        <taxon>Actinomycetota</taxon>
        <taxon>Actinomycetes</taxon>
        <taxon>Micromonosporales</taxon>
        <taxon>Micromonosporaceae</taxon>
        <taxon>Actinoplanes</taxon>
    </lineage>
</organism>
<keyword evidence="10" id="KW-0472">Membrane</keyword>
<evidence type="ECO:0000256" key="7">
    <source>
        <dbReference type="ARBA" id="ARBA00022840"/>
    </source>
</evidence>
<evidence type="ECO:0000256" key="8">
    <source>
        <dbReference type="ARBA" id="ARBA00023012"/>
    </source>
</evidence>
<dbReference type="AlphaFoldDB" id="A0A7W5AF73"/>
<keyword evidence="3" id="KW-0597">Phosphoprotein</keyword>
<evidence type="ECO:0000313" key="13">
    <source>
        <dbReference type="Proteomes" id="UP000590749"/>
    </source>
</evidence>
<dbReference type="Pfam" id="PF07730">
    <property type="entry name" value="HisKA_3"/>
    <property type="match status" value="1"/>
</dbReference>
<evidence type="ECO:0000256" key="4">
    <source>
        <dbReference type="ARBA" id="ARBA00022679"/>
    </source>
</evidence>
<dbReference type="PANTHER" id="PTHR24421:SF10">
    <property type="entry name" value="NITRATE_NITRITE SENSOR PROTEIN NARQ"/>
    <property type="match status" value="1"/>
</dbReference>
<dbReference type="GO" id="GO:0000155">
    <property type="term" value="F:phosphorelay sensor kinase activity"/>
    <property type="evidence" value="ECO:0007669"/>
    <property type="project" value="InterPro"/>
</dbReference>
<protein>
    <recommendedName>
        <fullName evidence="2">histidine kinase</fullName>
        <ecNumber evidence="2">2.7.13.3</ecNumber>
    </recommendedName>
</protein>
<accession>A0A7W5AF73</accession>
<feature type="transmembrane region" description="Helical" evidence="10">
    <location>
        <begin position="21"/>
        <end position="40"/>
    </location>
</feature>
<evidence type="ECO:0000313" key="12">
    <source>
        <dbReference type="EMBL" id="MBB3094957.1"/>
    </source>
</evidence>
<feature type="region of interest" description="Disordered" evidence="9">
    <location>
        <begin position="247"/>
        <end position="266"/>
    </location>
</feature>
<comment type="catalytic activity">
    <reaction evidence="1">
        <text>ATP + protein L-histidine = ADP + protein N-phospho-L-histidine.</text>
        <dbReference type="EC" id="2.7.13.3"/>
    </reaction>
</comment>
<dbReference type="EC" id="2.7.13.3" evidence="2"/>
<comment type="caution">
    <text evidence="12">The sequence shown here is derived from an EMBL/GenBank/DDBJ whole genome shotgun (WGS) entry which is preliminary data.</text>
</comment>
<dbReference type="GO" id="GO:0016020">
    <property type="term" value="C:membrane"/>
    <property type="evidence" value="ECO:0007669"/>
    <property type="project" value="InterPro"/>
</dbReference>
<evidence type="ECO:0000256" key="2">
    <source>
        <dbReference type="ARBA" id="ARBA00012438"/>
    </source>
</evidence>
<dbReference type="Proteomes" id="UP000590749">
    <property type="component" value="Unassembled WGS sequence"/>
</dbReference>
<dbReference type="CDD" id="cd16917">
    <property type="entry name" value="HATPase_UhpB-NarQ-NarX-like"/>
    <property type="match status" value="1"/>
</dbReference>
<evidence type="ECO:0000256" key="5">
    <source>
        <dbReference type="ARBA" id="ARBA00022741"/>
    </source>
</evidence>
<feature type="domain" description="Signal transduction histidine kinase subgroup 3 dimerisation and phosphoacceptor" evidence="11">
    <location>
        <begin position="188"/>
        <end position="248"/>
    </location>
</feature>
<name>A0A7W5AF73_9ACTN</name>
<keyword evidence="10" id="KW-0812">Transmembrane</keyword>
<keyword evidence="13" id="KW-1185">Reference proteome</keyword>
<keyword evidence="4" id="KW-0808">Transferase</keyword>
<evidence type="ECO:0000256" key="10">
    <source>
        <dbReference type="SAM" id="Phobius"/>
    </source>
</evidence>
<evidence type="ECO:0000256" key="1">
    <source>
        <dbReference type="ARBA" id="ARBA00000085"/>
    </source>
</evidence>
<dbReference type="EMBL" id="JACHXF010000004">
    <property type="protein sequence ID" value="MBB3094957.1"/>
    <property type="molecule type" value="Genomic_DNA"/>
</dbReference>
<feature type="transmembrane region" description="Helical" evidence="10">
    <location>
        <begin position="109"/>
        <end position="127"/>
    </location>
</feature>
<feature type="transmembrane region" description="Helical" evidence="10">
    <location>
        <begin position="80"/>
        <end position="103"/>
    </location>
</feature>
<keyword evidence="5" id="KW-0547">Nucleotide-binding</keyword>
<keyword evidence="8" id="KW-0902">Two-component regulatory system</keyword>
<gene>
    <name evidence="12" type="ORF">FHR83_002620</name>
</gene>
<feature type="transmembrane region" description="Helical" evidence="10">
    <location>
        <begin position="139"/>
        <end position="159"/>
    </location>
</feature>
<dbReference type="InterPro" id="IPR036890">
    <property type="entry name" value="HATPase_C_sf"/>
</dbReference>
<sequence length="385" mass="40054">MLLALLVPDPAAPRAASRDRVADAVAILPALAYGLGMMLLGDATRPGAALPWPADVAVGLACAAALTLRRRHPLAVTAVLLPFGAVSVTATGPIVVALFTAAIRSRLPVLVVLGAVNVGTAGLYFVLHDDPAFDIRVDFVVRGVLTVAALGWGLFVQAYRRLTTSLRDHAARLEAEQRLREDRARLTERARIAREMHDVLAHRMSLISLHAGALEVRGTVSPEELTPAAGAIRGSAHEALEELRAVVGVPSGRPEPPQPGLGDMDELVGGARAAGMAVDYRNELPADIPPEVLGRTVYRIVQEGLTNARKHGTGPAATVRMAGAAGHALRVTITNPCTGTPSARPPGAGLGLVGIAERVALAGGRVTHGPVDGAFHLDASLPWPA</sequence>
<evidence type="ECO:0000256" key="6">
    <source>
        <dbReference type="ARBA" id="ARBA00022777"/>
    </source>
</evidence>